<dbReference type="InterPro" id="IPR010291">
    <property type="entry name" value="Ion_channel_UNC-93"/>
</dbReference>
<feature type="transmembrane region" description="Helical" evidence="6">
    <location>
        <begin position="140"/>
        <end position="160"/>
    </location>
</feature>
<feature type="transmembrane region" description="Helical" evidence="6">
    <location>
        <begin position="304"/>
        <end position="325"/>
    </location>
</feature>
<feature type="transmembrane region" description="Helical" evidence="6">
    <location>
        <begin position="109"/>
        <end position="128"/>
    </location>
</feature>
<dbReference type="PANTHER" id="PTHR23294">
    <property type="entry name" value="ET TRANSLATION PRODUCT-RELATED"/>
    <property type="match status" value="1"/>
</dbReference>
<dbReference type="AlphaFoldDB" id="A0A448YRS0"/>
<gene>
    <name evidence="7" type="ORF">BRENAR_LOCUS4340</name>
</gene>
<dbReference type="EMBL" id="CAACVR010000047">
    <property type="protein sequence ID" value="VEU23611.1"/>
    <property type="molecule type" value="Genomic_DNA"/>
</dbReference>
<protein>
    <submittedName>
        <fullName evidence="7">DEKNAAC104770</fullName>
    </submittedName>
</protein>
<comment type="subcellular location">
    <subcellularLocation>
        <location evidence="1">Membrane</location>
        <topology evidence="1">Multi-pass membrane protein</topology>
    </subcellularLocation>
</comment>
<accession>A0A448YRS0</accession>
<keyword evidence="4 6" id="KW-0472">Membrane</keyword>
<evidence type="ECO:0000256" key="4">
    <source>
        <dbReference type="ARBA" id="ARBA00023136"/>
    </source>
</evidence>
<name>A0A448YRS0_BRENA</name>
<feature type="transmembrane region" description="Helical" evidence="6">
    <location>
        <begin position="20"/>
        <end position="37"/>
    </location>
</feature>
<keyword evidence="2 6" id="KW-0812">Transmembrane</keyword>
<evidence type="ECO:0000256" key="1">
    <source>
        <dbReference type="ARBA" id="ARBA00004141"/>
    </source>
</evidence>
<dbReference type="InParanoid" id="A0A448YRS0"/>
<dbReference type="Gene3D" id="1.20.1250.20">
    <property type="entry name" value="MFS general substrate transporter like domains"/>
    <property type="match status" value="1"/>
</dbReference>
<evidence type="ECO:0000256" key="6">
    <source>
        <dbReference type="SAM" id="Phobius"/>
    </source>
</evidence>
<proteinExistence type="predicted"/>
<feature type="transmembrane region" description="Helical" evidence="6">
    <location>
        <begin position="263"/>
        <end position="284"/>
    </location>
</feature>
<keyword evidence="8" id="KW-1185">Reference proteome</keyword>
<sequence>MNSVGGGGDETPHLVDAANALTFCLMVLTCYFSSAITKLIGIRLTLILGTIGYCPYAAGLYLNNRYGHDWLLLLGAALCGLSAGIFWATEAAIAIAYPEPYNRGRFLGLWLSFRVGGQIIGGAINLGVNAHRAVAGKVSYHVFEAFIALQALAPFAGLLLSQPWHVQRTDGRKVDLKIHDSIVGELKKTAKLFFSKKFLLIIPFIAQAVYGEAVFFTYEGDWFSVRARGLGSFLSGVVAAISGLILGTYLDSKRFSLKSKSRYAWAVIVTLQGGWWIWGTVITTEYRRTLPVLDWSDAGFGRGFALFIFWIIGFQLNYMFLYFIVGNISDDEEEIIRITALLRGTESAVQAVSYGLSSITVFGQVGGTYLNFALWGIALLPTWHIIKHIGTKYDYDRDKEIVSTSEDEAEADDDGEKISATNEVSVPVHT</sequence>
<organism evidence="7 8">
    <name type="scientific">Brettanomyces naardenensis</name>
    <name type="common">Yeast</name>
    <dbReference type="NCBI Taxonomy" id="13370"/>
    <lineage>
        <taxon>Eukaryota</taxon>
        <taxon>Fungi</taxon>
        <taxon>Dikarya</taxon>
        <taxon>Ascomycota</taxon>
        <taxon>Saccharomycotina</taxon>
        <taxon>Pichiomycetes</taxon>
        <taxon>Pichiales</taxon>
        <taxon>Pichiaceae</taxon>
        <taxon>Brettanomyces</taxon>
    </lineage>
</organism>
<feature type="transmembrane region" description="Helical" evidence="6">
    <location>
        <begin position="230"/>
        <end position="251"/>
    </location>
</feature>
<dbReference type="OrthoDB" id="196103at2759"/>
<feature type="transmembrane region" description="Helical" evidence="6">
    <location>
        <begin position="44"/>
        <end position="64"/>
    </location>
</feature>
<dbReference type="SUPFAM" id="SSF103473">
    <property type="entry name" value="MFS general substrate transporter"/>
    <property type="match status" value="1"/>
</dbReference>
<evidence type="ECO:0000256" key="2">
    <source>
        <dbReference type="ARBA" id="ARBA00022692"/>
    </source>
</evidence>
<dbReference type="Pfam" id="PF05978">
    <property type="entry name" value="UNC-93"/>
    <property type="match status" value="1"/>
</dbReference>
<reference evidence="7 8" key="1">
    <citation type="submission" date="2018-12" db="EMBL/GenBank/DDBJ databases">
        <authorList>
            <person name="Tiukova I."/>
            <person name="Dainat J."/>
        </authorList>
    </citation>
    <scope>NUCLEOTIDE SEQUENCE [LARGE SCALE GENOMIC DNA]</scope>
</reference>
<keyword evidence="3 6" id="KW-1133">Transmembrane helix</keyword>
<feature type="region of interest" description="Disordered" evidence="5">
    <location>
        <begin position="404"/>
        <end position="430"/>
    </location>
</feature>
<evidence type="ECO:0000256" key="5">
    <source>
        <dbReference type="SAM" id="MobiDB-lite"/>
    </source>
</evidence>
<feature type="transmembrane region" description="Helical" evidence="6">
    <location>
        <begin position="70"/>
        <end position="97"/>
    </location>
</feature>
<evidence type="ECO:0000313" key="7">
    <source>
        <dbReference type="EMBL" id="VEU23611.1"/>
    </source>
</evidence>
<dbReference type="Proteomes" id="UP000290900">
    <property type="component" value="Unassembled WGS sequence"/>
</dbReference>
<feature type="transmembrane region" description="Helical" evidence="6">
    <location>
        <begin position="198"/>
        <end position="218"/>
    </location>
</feature>
<dbReference type="InterPro" id="IPR051617">
    <property type="entry name" value="UNC-93-like_regulator"/>
</dbReference>
<dbReference type="PANTHER" id="PTHR23294:SF19">
    <property type="entry name" value="DUF895 DOMAIN MEMBRANE PROTEIN-RELATED"/>
    <property type="match status" value="1"/>
</dbReference>
<feature type="compositionally biased region" description="Acidic residues" evidence="5">
    <location>
        <begin position="405"/>
        <end position="415"/>
    </location>
</feature>
<evidence type="ECO:0000313" key="8">
    <source>
        <dbReference type="Proteomes" id="UP000290900"/>
    </source>
</evidence>
<dbReference type="InterPro" id="IPR036259">
    <property type="entry name" value="MFS_trans_sf"/>
</dbReference>
<evidence type="ECO:0000256" key="3">
    <source>
        <dbReference type="ARBA" id="ARBA00022989"/>
    </source>
</evidence>
<dbReference type="GO" id="GO:0016020">
    <property type="term" value="C:membrane"/>
    <property type="evidence" value="ECO:0007669"/>
    <property type="project" value="UniProtKB-SubCell"/>
</dbReference>